<evidence type="ECO:0008006" key="4">
    <source>
        <dbReference type="Google" id="ProtNLM"/>
    </source>
</evidence>
<dbReference type="RefSeq" id="WP_132103222.1">
    <property type="nucleotide sequence ID" value="NZ_SMLB01000012.1"/>
</dbReference>
<reference evidence="2 3" key="1">
    <citation type="submission" date="2019-02" db="EMBL/GenBank/DDBJ databases">
        <title>Draft genome sequences of novel Actinobacteria.</title>
        <authorList>
            <person name="Sahin N."/>
            <person name="Ay H."/>
            <person name="Saygin H."/>
        </authorList>
    </citation>
    <scope>NUCLEOTIDE SEQUENCE [LARGE SCALE GENOMIC DNA]</scope>
    <source>
        <strain evidence="2 3">8K307</strain>
    </source>
</reference>
<gene>
    <name evidence="2" type="ORF">E1262_11240</name>
</gene>
<proteinExistence type="predicted"/>
<accession>A0A4R5AIA6</accession>
<feature type="chain" id="PRO_5020459062" description="HAF repeat-containing protein" evidence="1">
    <location>
        <begin position="33"/>
        <end position="382"/>
    </location>
</feature>
<evidence type="ECO:0000313" key="3">
    <source>
        <dbReference type="Proteomes" id="UP000295217"/>
    </source>
</evidence>
<protein>
    <recommendedName>
        <fullName evidence="4">HAF repeat-containing protein</fullName>
    </recommendedName>
</protein>
<keyword evidence="1" id="KW-0732">Signal</keyword>
<dbReference type="Proteomes" id="UP000295217">
    <property type="component" value="Unassembled WGS sequence"/>
</dbReference>
<sequence length="382" mass="39395">MPRLSSITPRLRILLAATIATAGLTYAQTAAADPSPSAHPPEFSFAEVGDLGGSASFPLDIARNGTVVGTARTQATPRPQTAFVHRDAARSLGTLPGSTFSRAMGVNARGQVVGEAFTAGAESSRAVIWDRRDHLSVLPGLRGPDSSAVANAINERGDVAGVSTASDGRATAVIWPRGAAPRALGWLDDLPGTSSRAWDIDTTGAAVGSMSVADGDDHFHPHAVAWDRSGVPTDLGVLEDHGSSTAYAVARGTGRHPLIVGAASLDGGTRAVVFGSSGPTALPTPGEFRHARANDVARQDWVVGHAAQLEGAPTFGGAAVLWVSGVAYRLEELTRDLPPGWSLQNAEAIDDQGRIVGYGTVRGEVRGFILTPDSPATPEPST</sequence>
<keyword evidence="3" id="KW-1185">Reference proteome</keyword>
<dbReference type="AlphaFoldDB" id="A0A4R5AIA6"/>
<organism evidence="2 3">
    <name type="scientific">Jiangella aurantiaca</name>
    <dbReference type="NCBI Taxonomy" id="2530373"/>
    <lineage>
        <taxon>Bacteria</taxon>
        <taxon>Bacillati</taxon>
        <taxon>Actinomycetota</taxon>
        <taxon>Actinomycetes</taxon>
        <taxon>Jiangellales</taxon>
        <taxon>Jiangellaceae</taxon>
        <taxon>Jiangella</taxon>
    </lineage>
</organism>
<feature type="signal peptide" evidence="1">
    <location>
        <begin position="1"/>
        <end position="32"/>
    </location>
</feature>
<evidence type="ECO:0000313" key="2">
    <source>
        <dbReference type="EMBL" id="TDD69842.1"/>
    </source>
</evidence>
<name>A0A4R5AIA6_9ACTN</name>
<evidence type="ECO:0000256" key="1">
    <source>
        <dbReference type="SAM" id="SignalP"/>
    </source>
</evidence>
<dbReference type="EMBL" id="SMLB01000012">
    <property type="protein sequence ID" value="TDD69842.1"/>
    <property type="molecule type" value="Genomic_DNA"/>
</dbReference>
<comment type="caution">
    <text evidence="2">The sequence shown here is derived from an EMBL/GenBank/DDBJ whole genome shotgun (WGS) entry which is preliminary data.</text>
</comment>
<dbReference type="OrthoDB" id="4310309at2"/>